<proteinExistence type="predicted"/>
<evidence type="ECO:0000313" key="11">
    <source>
        <dbReference type="Proteomes" id="UP001515480"/>
    </source>
</evidence>
<name>A0AB34JYM0_PRYPA</name>
<dbReference type="Pfam" id="PF06427">
    <property type="entry name" value="UDP-g_GGTase"/>
    <property type="match status" value="1"/>
</dbReference>
<comment type="subcellular location">
    <subcellularLocation>
        <location evidence="2">Endoplasmic reticulum lumen</location>
    </subcellularLocation>
</comment>
<evidence type="ECO:0000259" key="8">
    <source>
        <dbReference type="Pfam" id="PF18402"/>
    </source>
</evidence>
<evidence type="ECO:0000256" key="2">
    <source>
        <dbReference type="ARBA" id="ARBA00004319"/>
    </source>
</evidence>
<organism evidence="10 11">
    <name type="scientific">Prymnesium parvum</name>
    <name type="common">Toxic golden alga</name>
    <dbReference type="NCBI Taxonomy" id="97485"/>
    <lineage>
        <taxon>Eukaryota</taxon>
        <taxon>Haptista</taxon>
        <taxon>Haptophyta</taxon>
        <taxon>Prymnesiophyceae</taxon>
        <taxon>Prymnesiales</taxon>
        <taxon>Prymnesiaceae</taxon>
        <taxon>Prymnesium</taxon>
    </lineage>
</organism>
<gene>
    <name evidence="10" type="ORF">AB1Y20_016110</name>
</gene>
<keyword evidence="3" id="KW-0732">Signal</keyword>
<dbReference type="InterPro" id="IPR040692">
    <property type="entry name" value="UGGT_TRXL_3"/>
</dbReference>
<evidence type="ECO:0000259" key="9">
    <source>
        <dbReference type="Pfam" id="PF18404"/>
    </source>
</evidence>
<dbReference type="GO" id="GO:0051082">
    <property type="term" value="F:unfolded protein binding"/>
    <property type="evidence" value="ECO:0007669"/>
    <property type="project" value="TreeGrafter"/>
</dbReference>
<feature type="region of interest" description="Disordered" evidence="6">
    <location>
        <begin position="266"/>
        <end position="289"/>
    </location>
</feature>
<evidence type="ECO:0000259" key="7">
    <source>
        <dbReference type="Pfam" id="PF18401"/>
    </source>
</evidence>
<evidence type="ECO:0008006" key="12">
    <source>
        <dbReference type="Google" id="ProtNLM"/>
    </source>
</evidence>
<dbReference type="GO" id="GO:0036503">
    <property type="term" value="P:ERAD pathway"/>
    <property type="evidence" value="ECO:0007669"/>
    <property type="project" value="TreeGrafter"/>
</dbReference>
<comment type="caution">
    <text evidence="10">The sequence shown here is derived from an EMBL/GenBank/DDBJ whole genome shotgun (WGS) entry which is preliminary data.</text>
</comment>
<evidence type="ECO:0000256" key="4">
    <source>
        <dbReference type="ARBA" id="ARBA00022824"/>
    </source>
</evidence>
<dbReference type="InterPro" id="IPR040694">
    <property type="entry name" value="UGGT_TRXL_2"/>
</dbReference>
<keyword evidence="4" id="KW-0256">Endoplasmic reticulum</keyword>
<comment type="cofactor">
    <cofactor evidence="1">
        <name>Ca(2+)</name>
        <dbReference type="ChEBI" id="CHEBI:29108"/>
    </cofactor>
</comment>
<feature type="domain" description="Glucosyltransferase 24 catalytic" evidence="9">
    <location>
        <begin position="1008"/>
        <end position="1280"/>
    </location>
</feature>
<dbReference type="InterPro" id="IPR029044">
    <property type="entry name" value="Nucleotide-diphossugar_trans"/>
</dbReference>
<dbReference type="InterPro" id="IPR040497">
    <property type="entry name" value="Glyco_transf_24"/>
</dbReference>
<feature type="domain" description="UGGT thioredoxin-like" evidence="8">
    <location>
        <begin position="445"/>
        <end position="662"/>
    </location>
</feature>
<dbReference type="GO" id="GO:0018279">
    <property type="term" value="P:protein N-linked glycosylation via asparagine"/>
    <property type="evidence" value="ECO:0007669"/>
    <property type="project" value="TreeGrafter"/>
</dbReference>
<dbReference type="PANTHER" id="PTHR11226:SF0">
    <property type="entry name" value="UDP-GLUCOSE:GLYCOPROTEIN GLUCOSYLTRANSFERASE"/>
    <property type="match status" value="1"/>
</dbReference>
<feature type="compositionally biased region" description="Acidic residues" evidence="6">
    <location>
        <begin position="272"/>
        <end position="284"/>
    </location>
</feature>
<dbReference type="Pfam" id="PF18401">
    <property type="entry name" value="Thioredoxin_13"/>
    <property type="match status" value="1"/>
</dbReference>
<reference evidence="10 11" key="1">
    <citation type="journal article" date="2024" name="Science">
        <title>Giant polyketide synthase enzymes in the biosynthesis of giant marine polyether toxins.</title>
        <authorList>
            <person name="Fallon T.R."/>
            <person name="Shende V.V."/>
            <person name="Wierzbicki I.H."/>
            <person name="Pendleton A.L."/>
            <person name="Watervoot N.F."/>
            <person name="Auber R.P."/>
            <person name="Gonzalez D.J."/>
            <person name="Wisecaver J.H."/>
            <person name="Moore B.S."/>
        </authorList>
    </citation>
    <scope>NUCLEOTIDE SEQUENCE [LARGE SCALE GENOMIC DNA]</scope>
    <source>
        <strain evidence="10 11">12B1</strain>
    </source>
</reference>
<accession>A0AB34JYM0</accession>
<dbReference type="GO" id="GO:0003980">
    <property type="term" value="F:UDP-glucose:glycoprotein glucosyltransferase activity"/>
    <property type="evidence" value="ECO:0007669"/>
    <property type="project" value="InterPro"/>
</dbReference>
<evidence type="ECO:0000256" key="5">
    <source>
        <dbReference type="ARBA" id="ARBA00023180"/>
    </source>
</evidence>
<evidence type="ECO:0000256" key="3">
    <source>
        <dbReference type="ARBA" id="ARBA00022729"/>
    </source>
</evidence>
<dbReference type="Pfam" id="PF18404">
    <property type="entry name" value="Glyco_transf_24"/>
    <property type="match status" value="1"/>
</dbReference>
<dbReference type="SUPFAM" id="SSF53448">
    <property type="entry name" value="Nucleotide-diphospho-sugar transferases"/>
    <property type="match status" value="1"/>
</dbReference>
<evidence type="ECO:0000256" key="6">
    <source>
        <dbReference type="SAM" id="MobiDB-lite"/>
    </source>
</evidence>
<protein>
    <recommendedName>
        <fullName evidence="12">UDP-glucose:glycoprotein glucosyltransferase</fullName>
    </recommendedName>
</protein>
<dbReference type="Gene3D" id="3.90.550.10">
    <property type="entry name" value="Spore Coat Polysaccharide Biosynthesis Protein SpsA, Chain A"/>
    <property type="match status" value="1"/>
</dbReference>
<dbReference type="Pfam" id="PF18402">
    <property type="entry name" value="Thioredoxin_14"/>
    <property type="match status" value="1"/>
</dbReference>
<dbReference type="Proteomes" id="UP001515480">
    <property type="component" value="Unassembled WGS sequence"/>
</dbReference>
<keyword evidence="5" id="KW-0325">Glycoprotein</keyword>
<dbReference type="PANTHER" id="PTHR11226">
    <property type="entry name" value="UDP-GLUCOSE GLYCOPROTEIN:GLUCOSYLTRANSFERASE"/>
    <property type="match status" value="1"/>
</dbReference>
<dbReference type="GO" id="GO:0005788">
    <property type="term" value="C:endoplasmic reticulum lumen"/>
    <property type="evidence" value="ECO:0007669"/>
    <property type="project" value="UniProtKB-SubCell"/>
</dbReference>
<sequence>MLAAPRALLRLLLRLVRLGLPIAAPPPPSHSPVVRHARSPCLLLLLLLLPRSALAPSPLPSRASISVSASAPWASDVAVEAASLLFDALGPATLLAFWRAWSSAPCALAPLNCSLAAAAPLVPPLHLRALSAALSARLRAPRVEAWAALSAAAPAAAAACWWTSCGLAHASAAAAAAAADCHSPRAAAPAALAQRVRGEGGARREVLLFLDPHAAGLAACVDEAEGAALPRGVALAVAYRPAGGRRGEGGVPLQGWGAELAVKSSEYSAADDGGELEGEADDDGGERGEREASWWLRRHATSPAAELPPSRVAALGLQAAAAVLASRRPLATLRDVSSSLPCLARPLSRLRLGAPPHAAAAAELRALAPSLAPLAPGVLTLNGRVLPLDAPAGFFGVLELVHAEAALAARLLRLGVRPEQAAALLHLPPAAPPRLNASLRGLEPLWLADVASDAAFGAWSAASDGGALRRRGDALRFARANLLTLLLPLDVSTRGGARLAALAATMAARHAPLRVGLLPRCAGGAARCRLAAAAARRGGRRALLALLRSLGGAAAAAAEEGDEEEPLDEASVRAAVRAALGGGRKKAKARRRRAKSGEAAEAEAAEVEAVLAELRAAEAEGDAPLHAAEAWAARLALPRRAVLLNGLLLEAGGEARGVAEAVARHVRLEARRLRPHLAALAAAAAGGADWHEAVLAHHAAEGRLLAAYGGGGGGVASVRRVLRDSPPHAAEAAAALLAAAPPAERFALAAEAAACAASCVRLEGEGEGAALRVVALLDPLAPLAALAAPLLIELRRALGVSLLLLLAPPPQLAALPPPRLVAVAAALDGGAAAAGFDLPAGGETLTLSPRAPHHWLLELRATSHAALDLDNLQLRKLAGRAVGASFSLAHLLVSGECAGAPCRGARLALCRDGWGGEARRGEAEAEGGACGGEERGVADTLVMGGRGGGYYQLKAAPGVWTLRLPPAEGEAARFSLLSYGGGDVPLRLAAPPPAGAAAAAAARDDGVVHVFSLASGLLYERFLRIMMRSTRQRTARRLKFWLLGNFLSPHFRASVASGQLAAAVGDGVEVELVQYAWPAWLRAQTEKQRLIWGYKILFLDVLFPQRVRKVIYIDADQIVQGDVGELWDLDLRGASIGMTPFCRDDPNEATTGFRFWEAGFWKGALRGLPYHISALFVVDLRALRHKGHADLYRETYNQLTADPNSLANLDQDLPNYLQHAVPIHSLPEEWLWCESWCGNASLPRAKTIDLCNNPLTKEPKLEQARRIGGSRWAAIDQQLHEALAATAAAPKDEL</sequence>
<evidence type="ECO:0000313" key="10">
    <source>
        <dbReference type="EMBL" id="KAL1527444.1"/>
    </source>
</evidence>
<dbReference type="EMBL" id="JBGBPQ010000003">
    <property type="protein sequence ID" value="KAL1527444.1"/>
    <property type="molecule type" value="Genomic_DNA"/>
</dbReference>
<keyword evidence="11" id="KW-1185">Reference proteome</keyword>
<dbReference type="InterPro" id="IPR009448">
    <property type="entry name" value="UDP-g_GGtrans"/>
</dbReference>
<feature type="domain" description="UGGT thioredoxin-like" evidence="7">
    <location>
        <begin position="305"/>
        <end position="426"/>
    </location>
</feature>
<evidence type="ECO:0000256" key="1">
    <source>
        <dbReference type="ARBA" id="ARBA00001913"/>
    </source>
</evidence>